<evidence type="ECO:0000313" key="3">
    <source>
        <dbReference type="Proteomes" id="UP000095329"/>
    </source>
</evidence>
<feature type="region of interest" description="Disordered" evidence="1">
    <location>
        <begin position="1"/>
        <end position="33"/>
    </location>
</feature>
<protein>
    <recommendedName>
        <fullName evidence="4">Molecular chaperone DnaJ</fullName>
    </recommendedName>
</protein>
<gene>
    <name evidence="2" type="ORF">J116_014400</name>
</gene>
<sequence>MATTKKPPAPRRRPPKKPAPVPPPCGTCAGTGETTTAVRVGRKRRDIGAIQSALCPDCFGTGTA</sequence>
<evidence type="ECO:0000256" key="1">
    <source>
        <dbReference type="SAM" id="MobiDB-lite"/>
    </source>
</evidence>
<name>A0A1D3DT51_9ACTN</name>
<evidence type="ECO:0000313" key="2">
    <source>
        <dbReference type="EMBL" id="OEJ95492.1"/>
    </source>
</evidence>
<dbReference type="AlphaFoldDB" id="A0A1D3DT51"/>
<dbReference type="EMBL" id="ASHX02000001">
    <property type="protein sequence ID" value="OEJ95492.1"/>
    <property type="molecule type" value="Genomic_DNA"/>
</dbReference>
<proteinExistence type="predicted"/>
<dbReference type="STRING" id="1306406.J116_014400"/>
<organism evidence="2 3">
    <name type="scientific">Streptomyces thermolilacinus SPC6</name>
    <dbReference type="NCBI Taxonomy" id="1306406"/>
    <lineage>
        <taxon>Bacteria</taxon>
        <taxon>Bacillati</taxon>
        <taxon>Actinomycetota</taxon>
        <taxon>Actinomycetes</taxon>
        <taxon>Kitasatosporales</taxon>
        <taxon>Streptomycetaceae</taxon>
        <taxon>Streptomyces</taxon>
    </lineage>
</organism>
<dbReference type="Proteomes" id="UP000095329">
    <property type="component" value="Unassembled WGS sequence"/>
</dbReference>
<keyword evidence="3" id="KW-1185">Reference proteome</keyword>
<dbReference type="RefSeq" id="WP_028964053.1">
    <property type="nucleotide sequence ID" value="NZ_ASHX02000001.1"/>
</dbReference>
<accession>A0A1D3DT51</accession>
<comment type="caution">
    <text evidence="2">The sequence shown here is derived from an EMBL/GenBank/DDBJ whole genome shotgun (WGS) entry which is preliminary data.</text>
</comment>
<reference evidence="2 3" key="1">
    <citation type="journal article" date="2013" name="Genome Announc.">
        <title>Genome Sequence of Streptomyces violaceusniger Strain SPC6, a Halotolerant Streptomycete That Exhibits Rapid Growth and Development.</title>
        <authorList>
            <person name="Chen X."/>
            <person name="Zhang B."/>
            <person name="Zhang W."/>
            <person name="Wu X."/>
            <person name="Zhang M."/>
            <person name="Chen T."/>
            <person name="Liu G."/>
            <person name="Dyson P."/>
        </authorList>
    </citation>
    <scope>NUCLEOTIDE SEQUENCE [LARGE SCALE GENOMIC DNA]</scope>
    <source>
        <strain evidence="2 3">SPC6</strain>
    </source>
</reference>
<evidence type="ECO:0008006" key="4">
    <source>
        <dbReference type="Google" id="ProtNLM"/>
    </source>
</evidence>